<dbReference type="InterPro" id="IPR036286">
    <property type="entry name" value="LexA/Signal_pep-like_sf"/>
</dbReference>
<dbReference type="RefSeq" id="WP_177137181.1">
    <property type="nucleotide sequence ID" value="NZ_VYGV01000016.1"/>
</dbReference>
<gene>
    <name evidence="2" type="ORF">F3K02_18880</name>
</gene>
<dbReference type="Proteomes" id="UP000545507">
    <property type="component" value="Unassembled WGS sequence"/>
</dbReference>
<dbReference type="Gene3D" id="2.10.109.10">
    <property type="entry name" value="Umud Fragment, subunit A"/>
    <property type="match status" value="1"/>
</dbReference>
<organism evidence="2 3">
    <name type="scientific">Hydrogenophaga aromaticivorans</name>
    <dbReference type="NCBI Taxonomy" id="2610898"/>
    <lineage>
        <taxon>Bacteria</taxon>
        <taxon>Pseudomonadati</taxon>
        <taxon>Pseudomonadota</taxon>
        <taxon>Betaproteobacteria</taxon>
        <taxon>Burkholderiales</taxon>
        <taxon>Comamonadaceae</taxon>
        <taxon>Hydrogenophaga</taxon>
    </lineage>
</organism>
<keyword evidence="3" id="KW-1185">Reference proteome</keyword>
<proteinExistence type="predicted"/>
<name>A0A7Y8GYN2_9BURK</name>
<dbReference type="SUPFAM" id="SSF51306">
    <property type="entry name" value="LexA/Signal peptidase"/>
    <property type="match status" value="1"/>
</dbReference>
<comment type="caution">
    <text evidence="2">The sequence shown here is derived from an EMBL/GenBank/DDBJ whole genome shotgun (WGS) entry which is preliminary data.</text>
</comment>
<feature type="domain" description="Peptidase S24/S26A/S26B/S26C" evidence="1">
    <location>
        <begin position="12"/>
        <end position="86"/>
    </location>
</feature>
<reference evidence="2 3" key="1">
    <citation type="submission" date="2019-09" db="EMBL/GenBank/DDBJ databases">
        <title>Hydrogenophaga aromatica sp. nov., isolated from a para-xylene-degrading enrichment culture.</title>
        <authorList>
            <person name="Tancsics A."/>
            <person name="Banerjee S."/>
        </authorList>
    </citation>
    <scope>NUCLEOTIDE SEQUENCE [LARGE SCALE GENOMIC DNA]</scope>
    <source>
        <strain evidence="2 3">D2P1</strain>
    </source>
</reference>
<dbReference type="Pfam" id="PF00717">
    <property type="entry name" value="Peptidase_S24"/>
    <property type="match status" value="1"/>
</dbReference>
<dbReference type="AlphaFoldDB" id="A0A7Y8GYN2"/>
<evidence type="ECO:0000313" key="3">
    <source>
        <dbReference type="Proteomes" id="UP000545507"/>
    </source>
</evidence>
<sequence>MSESLHAESACSGSEAFALRVLGTSMEPEFLEGEIILIEPEGLLRDGSFVLAQHGGEWIFRQLCQQANGWTLHALNPAFADRPLPDLSAVRGVIIQKALPGRRRASKRYV</sequence>
<evidence type="ECO:0000259" key="1">
    <source>
        <dbReference type="Pfam" id="PF00717"/>
    </source>
</evidence>
<dbReference type="InterPro" id="IPR039418">
    <property type="entry name" value="LexA-like"/>
</dbReference>
<dbReference type="InterPro" id="IPR015927">
    <property type="entry name" value="Peptidase_S24_S26A/B/C"/>
</dbReference>
<protein>
    <submittedName>
        <fullName evidence="2">S24 family peptidase</fullName>
    </submittedName>
</protein>
<dbReference type="CDD" id="cd06529">
    <property type="entry name" value="S24_LexA-like"/>
    <property type="match status" value="1"/>
</dbReference>
<dbReference type="EMBL" id="VYGV01000016">
    <property type="protein sequence ID" value="NWF47301.1"/>
    <property type="molecule type" value="Genomic_DNA"/>
</dbReference>
<evidence type="ECO:0000313" key="2">
    <source>
        <dbReference type="EMBL" id="NWF47301.1"/>
    </source>
</evidence>
<accession>A0A7Y8GYN2</accession>